<reference evidence="4 5" key="1">
    <citation type="submission" date="2021-03" db="EMBL/GenBank/DDBJ databases">
        <title>Comparative Genomics and Metabolomics in the genus Turicibacter.</title>
        <authorList>
            <person name="Maki J."/>
            <person name="Looft T."/>
        </authorList>
    </citation>
    <scope>NUCLEOTIDE SEQUENCE</scope>
    <source>
        <strain evidence="4">ISU324</strain>
        <strain evidence="3 5">MMM721</strain>
    </source>
</reference>
<dbReference type="PANTHER" id="PTHR31750">
    <property type="entry name" value="PROTEIN STAY-GREEN 1, CHLOROPLASTIC-RELATED"/>
    <property type="match status" value="1"/>
</dbReference>
<dbReference type="AlphaFoldDB" id="A0A9Q9CHM6"/>
<dbReference type="Proteomes" id="UP001058016">
    <property type="component" value="Chromosome"/>
</dbReference>
<gene>
    <name evidence="3" type="ORF">J0J69_10175</name>
    <name evidence="4" type="ORF">J0J70_03715</name>
</gene>
<feature type="domain" description="Staygreen protein" evidence="2">
    <location>
        <begin position="3"/>
        <end position="146"/>
    </location>
</feature>
<name>A0A9Q9CHM6_9FIRM</name>
<evidence type="ECO:0000313" key="4">
    <source>
        <dbReference type="EMBL" id="UUF09109.1"/>
    </source>
</evidence>
<keyword evidence="1" id="KW-0809">Transit peptide</keyword>
<dbReference type="InterPro" id="IPR024438">
    <property type="entry name" value="Staygreen"/>
</dbReference>
<evidence type="ECO:0000313" key="5">
    <source>
        <dbReference type="Proteomes" id="UP001058016"/>
    </source>
</evidence>
<organism evidence="4 6">
    <name type="scientific">Turicibacter bilis</name>
    <dbReference type="NCBI Taxonomy" id="2735723"/>
    <lineage>
        <taxon>Bacteria</taxon>
        <taxon>Bacillati</taxon>
        <taxon>Bacillota</taxon>
        <taxon>Erysipelotrichia</taxon>
        <taxon>Erysipelotrichales</taxon>
        <taxon>Turicibacteraceae</taxon>
        <taxon>Turicibacter</taxon>
    </lineage>
</organism>
<dbReference type="RefSeq" id="WP_212724354.1">
    <property type="nucleotide sequence ID" value="NZ_CP071249.1"/>
</dbReference>
<sequence length="146" mass="17194">MSTFNPNKLWINYRLSNLNQIQPRRYTLTHSDQTGELFLVIGPDFAYEKFTTMRDEVAAEWMTNSSGQYYFYVYIRVDGIDGTKSSTKRNEIFMKELPLALSAIKHGDPHLFHLYPQFENAPIYVFFQSQDSKLNRTECFGSFKDY</sequence>
<evidence type="ECO:0000313" key="6">
    <source>
        <dbReference type="Proteomes" id="UP001058072"/>
    </source>
</evidence>
<evidence type="ECO:0000313" key="3">
    <source>
        <dbReference type="EMBL" id="UUF05439.1"/>
    </source>
</evidence>
<evidence type="ECO:0000259" key="2">
    <source>
        <dbReference type="Pfam" id="PF12638"/>
    </source>
</evidence>
<accession>A0A9Q9CHM6</accession>
<dbReference type="EMBL" id="CP071249">
    <property type="protein sequence ID" value="UUF05439.1"/>
    <property type="molecule type" value="Genomic_DNA"/>
</dbReference>
<evidence type="ECO:0000256" key="1">
    <source>
        <dbReference type="ARBA" id="ARBA00022946"/>
    </source>
</evidence>
<keyword evidence="5" id="KW-1185">Reference proteome</keyword>
<dbReference type="Pfam" id="PF12638">
    <property type="entry name" value="Staygreen"/>
    <property type="match status" value="1"/>
</dbReference>
<dbReference type="EMBL" id="CP071250">
    <property type="protein sequence ID" value="UUF09109.1"/>
    <property type="molecule type" value="Genomic_DNA"/>
</dbReference>
<dbReference type="PANTHER" id="PTHR31750:SF4">
    <property type="entry name" value="LP06106P"/>
    <property type="match status" value="1"/>
</dbReference>
<proteinExistence type="predicted"/>
<dbReference type="Proteomes" id="UP001058072">
    <property type="component" value="Chromosome"/>
</dbReference>
<protein>
    <submittedName>
        <fullName evidence="4">Staygreen family protein</fullName>
    </submittedName>
</protein>